<feature type="compositionally biased region" description="Low complexity" evidence="2">
    <location>
        <begin position="589"/>
        <end position="610"/>
    </location>
</feature>
<feature type="region of interest" description="Disordered" evidence="2">
    <location>
        <begin position="627"/>
        <end position="708"/>
    </location>
</feature>
<gene>
    <name evidence="4" type="ORF">PCAR00345_LOCUS24006</name>
</gene>
<dbReference type="EMBL" id="HBIZ01037627">
    <property type="protein sequence ID" value="CAE0771394.1"/>
    <property type="molecule type" value="Transcribed_RNA"/>
</dbReference>
<feature type="region of interest" description="Disordered" evidence="2">
    <location>
        <begin position="576"/>
        <end position="614"/>
    </location>
</feature>
<feature type="coiled-coil region" evidence="1">
    <location>
        <begin position="223"/>
        <end position="250"/>
    </location>
</feature>
<accession>A0A7S4F498</accession>
<evidence type="ECO:0000256" key="1">
    <source>
        <dbReference type="SAM" id="Coils"/>
    </source>
</evidence>
<dbReference type="AlphaFoldDB" id="A0A7S4F498"/>
<proteinExistence type="predicted"/>
<evidence type="ECO:0000256" key="3">
    <source>
        <dbReference type="SAM" id="SignalP"/>
    </source>
</evidence>
<name>A0A7S4F498_CHRCT</name>
<keyword evidence="1" id="KW-0175">Coiled coil</keyword>
<reference evidence="4" key="1">
    <citation type="submission" date="2021-01" db="EMBL/GenBank/DDBJ databases">
        <authorList>
            <person name="Corre E."/>
            <person name="Pelletier E."/>
            <person name="Niang G."/>
            <person name="Scheremetjew M."/>
            <person name="Finn R."/>
            <person name="Kale V."/>
            <person name="Holt S."/>
            <person name="Cochrane G."/>
            <person name="Meng A."/>
            <person name="Brown T."/>
            <person name="Cohen L."/>
        </authorList>
    </citation>
    <scope>NUCLEOTIDE SEQUENCE</scope>
    <source>
        <strain evidence="4">CCMP645</strain>
    </source>
</reference>
<feature type="compositionally biased region" description="Low complexity" evidence="2">
    <location>
        <begin position="681"/>
        <end position="695"/>
    </location>
</feature>
<feature type="chain" id="PRO_5030532549" evidence="3">
    <location>
        <begin position="22"/>
        <end position="708"/>
    </location>
</feature>
<evidence type="ECO:0000256" key="2">
    <source>
        <dbReference type="SAM" id="MobiDB-lite"/>
    </source>
</evidence>
<keyword evidence="3" id="KW-0732">Signal</keyword>
<evidence type="ECO:0000313" key="4">
    <source>
        <dbReference type="EMBL" id="CAE0771394.1"/>
    </source>
</evidence>
<sequence length="708" mass="76435">MAHVRGRFLAAVFCCLAAASALDNAKKVHSGSEKVKKGAAKGSSTARFCPGDLHILLGRMTEGGVSNWLPAIKYLYLMANAMNASVIEPCVVGNGRITGTRCVAGTGFTKYFNAAATGVCSTSLVALDHKESQLGSVLPHLKHVALFLAEPPTAKFSSVFTLSSLFPVAWTVKSRMPRSLSELNALKLGIQARGIKLLAFVSSGTTNLKVYEQQAQNWTKHAVQVQMKEMQHLREQAKKATGKNKAAADKGAGDNYVGQAFSSKLPVMKLFTPPAPTSPLAQLSNLLSTASTKRNTRKTKIEHQSQANALGPLATVLVAGHFQPELVPDVDFDSPLLKDKKKAPFLHSHAVINAANAFEMDAFHRKNPAYVAAHWRTEGLPAASVRPCSQSLISATNAAIKALAPRLRSDANNSVALLLSDAAHPDLWKRSPPPLTWKKEHANNRNEEGSVYNEQLGQVLQSMVTHTKEERLKLAGGTLSTSEGHVLYLKPDLFVEDWLKQNQALASTYSPPLLFKFLVERELALRAANFVGCDPSSKSCWECSRGGETVELLFKERKAMNKENFPWSDSFFQGRISPVGSRKSKPKKQTSSSSKPPATTTAPDAALQAPRTPLKQMMPMRPRAALAARPVAPETQRAGVPTAAATPRAAMDTTIMGRHAPSMKPRRKAQMQAPNAVETQPPKAADTPKAAAPEPLVRSQSLLGKLLG</sequence>
<feature type="signal peptide" evidence="3">
    <location>
        <begin position="1"/>
        <end position="21"/>
    </location>
</feature>
<protein>
    <submittedName>
        <fullName evidence="4">Uncharacterized protein</fullName>
    </submittedName>
</protein>
<organism evidence="4">
    <name type="scientific">Chrysotila carterae</name>
    <name type="common">Marine alga</name>
    <name type="synonym">Syracosphaera carterae</name>
    <dbReference type="NCBI Taxonomy" id="13221"/>
    <lineage>
        <taxon>Eukaryota</taxon>
        <taxon>Haptista</taxon>
        <taxon>Haptophyta</taxon>
        <taxon>Prymnesiophyceae</taxon>
        <taxon>Isochrysidales</taxon>
        <taxon>Isochrysidaceae</taxon>
        <taxon>Chrysotila</taxon>
    </lineage>
</organism>